<accession>A0A6J4MWN8</accession>
<feature type="region of interest" description="Disordered" evidence="1">
    <location>
        <begin position="71"/>
        <end position="98"/>
    </location>
</feature>
<feature type="region of interest" description="Disordered" evidence="1">
    <location>
        <begin position="1"/>
        <end position="47"/>
    </location>
</feature>
<gene>
    <name evidence="2" type="ORF">AVDCRST_MAG89-4340</name>
</gene>
<evidence type="ECO:0000313" key="2">
    <source>
        <dbReference type="EMBL" id="CAA9368486.1"/>
    </source>
</evidence>
<evidence type="ECO:0000256" key="1">
    <source>
        <dbReference type="SAM" id="MobiDB-lite"/>
    </source>
</evidence>
<organism evidence="2">
    <name type="scientific">uncultured Gemmatimonadota bacterium</name>
    <dbReference type="NCBI Taxonomy" id="203437"/>
    <lineage>
        <taxon>Bacteria</taxon>
        <taxon>Pseudomonadati</taxon>
        <taxon>Gemmatimonadota</taxon>
        <taxon>environmental samples</taxon>
    </lineage>
</organism>
<protein>
    <submittedName>
        <fullName evidence="2">Uncharacterized protein</fullName>
    </submittedName>
</protein>
<reference evidence="2" key="1">
    <citation type="submission" date="2020-02" db="EMBL/GenBank/DDBJ databases">
        <authorList>
            <person name="Meier V. D."/>
        </authorList>
    </citation>
    <scope>NUCLEOTIDE SEQUENCE</scope>
    <source>
        <strain evidence="2">AVDCRST_MAG89</strain>
    </source>
</reference>
<sequence>MRGKKSTEETPPAADARAKAGLTSAQHAPTAGNDPALLNETAAQPPQQGFSHFERAVVDIADTLKRVVENSSGESVGARTVVTPPPTSPGGEKTGTNPWTEFRAAVPGITTTHRTVTLQRAGEVNPATSALWMAIAAHTDAVSYASYEQFIEDLLCNRQATRYREDEETRVRSLDETELANEQRDRMVSRLNNLQHLPGGELYELLRTATEAFLLIHAGVFSSDSKNAPKAFDNVDADGDGFADPEYDRLNTGLGVSELESKLTAYLGNPRNNYLAAIARQGAIRADAIKFSPFCANEHSFVTDPLLLELIWSYWMEEGMLTQTTAAITRRFQNVRRPGPGPDPLGELELHPLRGMSGFLWGYLRDEPQRLSLARRAYEYSHQYGLTLWGRAVPQVRAADPRPRFLEAFHNLLRQAARFYREDADTTVIADAFPVLNSIREVHLVLAEGAHNQFRDLPWTARVEMLMQQWLLARPEMREFLRGRQMVPYPEGWMGSVDAMKRLQGWGDTSVIHFRDLARFGERLLLSIRYGNWTEITSQDHAVAWLRYWKEEVQGYIHSYFTATGVNLSDDAVEVSNRADVRYVQPSYHLRNRLLASRRALNASR</sequence>
<proteinExistence type="predicted"/>
<dbReference type="EMBL" id="CADCTV010000906">
    <property type="protein sequence ID" value="CAA9368486.1"/>
    <property type="molecule type" value="Genomic_DNA"/>
</dbReference>
<name>A0A6J4MWN8_9BACT</name>
<dbReference type="AlphaFoldDB" id="A0A6J4MWN8"/>